<gene>
    <name evidence="2" type="ORF">CLV92_103266</name>
</gene>
<dbReference type="Proteomes" id="UP000239485">
    <property type="component" value="Unassembled WGS sequence"/>
</dbReference>
<dbReference type="InterPro" id="IPR006059">
    <property type="entry name" value="SBP"/>
</dbReference>
<feature type="signal peptide" evidence="1">
    <location>
        <begin position="1"/>
        <end position="23"/>
    </location>
</feature>
<comment type="caution">
    <text evidence="2">The sequence shown here is derived from an EMBL/GenBank/DDBJ whole genome shotgun (WGS) entry which is preliminary data.</text>
</comment>
<dbReference type="Gene3D" id="3.40.190.10">
    <property type="entry name" value="Periplasmic binding protein-like II"/>
    <property type="match status" value="1"/>
</dbReference>
<keyword evidence="2" id="KW-0762">Sugar transport</keyword>
<sequence>MNTKVAAAVLSAGALIASLSACGGGGGGGGGGAAGAASDAKAKCSVPVTHADAPQVTVWAWYPNMESVVKNFNESHEDVQVCWTNAGQGADEYNKFQTAVSAGRGAPDVIMLEADTVPVFAIQDALVDLTEYGAEEVKGNFSEGAWKDVSSGDAVYAIPVDGGPMAMMYRKDIFEKYGITPPTTWDEYRAAAEKMKAAGGPLFGDFPSNVPAPTVALMEQAGAKPWEYDASDKTNLKIDLDSEPAKKVLDYWGGLVQDGLVGKQDQFTTEYISGVVNGDYATYISAAWAPGYLTGAGAGAGDDKGNWAVAPLPQWDPANPVAVNWGGSTFAVTSQAENKELAAKVAMELYADDASLEQGAKDQIIFPLNQSVLNADWFINNESEFFDGQTANKDVYIPAANAYKGSTYSPYSTSFYAEFTKQITAMNNGEKTGSQAAEDLHKAMVAYGKQQGFTVQE</sequence>
<dbReference type="PROSITE" id="PS51257">
    <property type="entry name" value="PROKAR_LIPOPROTEIN"/>
    <property type="match status" value="1"/>
</dbReference>
<reference evidence="2 3" key="1">
    <citation type="submission" date="2018-02" db="EMBL/GenBank/DDBJ databases">
        <title>Genomic Encyclopedia of Archaeal and Bacterial Type Strains, Phase II (KMG-II): from individual species to whole genera.</title>
        <authorList>
            <person name="Goeker M."/>
        </authorList>
    </citation>
    <scope>NUCLEOTIDE SEQUENCE [LARGE SCALE GENOMIC DNA]</scope>
    <source>
        <strain evidence="2 3">DSM 22857</strain>
    </source>
</reference>
<dbReference type="OrthoDB" id="2515046at2"/>
<evidence type="ECO:0000313" key="2">
    <source>
        <dbReference type="EMBL" id="PPK97731.1"/>
    </source>
</evidence>
<name>A0A2S6IU86_9ACTN</name>
<keyword evidence="1" id="KW-0732">Signal</keyword>
<feature type="chain" id="PRO_5038884225" evidence="1">
    <location>
        <begin position="24"/>
        <end position="457"/>
    </location>
</feature>
<dbReference type="PANTHER" id="PTHR43649:SF14">
    <property type="entry name" value="BLR3389 PROTEIN"/>
    <property type="match status" value="1"/>
</dbReference>
<dbReference type="EMBL" id="PTJD01000003">
    <property type="protein sequence ID" value="PPK97731.1"/>
    <property type="molecule type" value="Genomic_DNA"/>
</dbReference>
<keyword evidence="3" id="KW-1185">Reference proteome</keyword>
<organism evidence="2 3">
    <name type="scientific">Kineococcus xinjiangensis</name>
    <dbReference type="NCBI Taxonomy" id="512762"/>
    <lineage>
        <taxon>Bacteria</taxon>
        <taxon>Bacillati</taxon>
        <taxon>Actinomycetota</taxon>
        <taxon>Actinomycetes</taxon>
        <taxon>Kineosporiales</taxon>
        <taxon>Kineosporiaceae</taxon>
        <taxon>Kineococcus</taxon>
    </lineage>
</organism>
<evidence type="ECO:0000256" key="1">
    <source>
        <dbReference type="SAM" id="SignalP"/>
    </source>
</evidence>
<keyword evidence="2" id="KW-0813">Transport</keyword>
<evidence type="ECO:0000313" key="3">
    <source>
        <dbReference type="Proteomes" id="UP000239485"/>
    </source>
</evidence>
<dbReference type="RefSeq" id="WP_104431891.1">
    <property type="nucleotide sequence ID" value="NZ_PTJD01000003.1"/>
</dbReference>
<proteinExistence type="predicted"/>
<dbReference type="Pfam" id="PF01547">
    <property type="entry name" value="SBP_bac_1"/>
    <property type="match status" value="1"/>
</dbReference>
<dbReference type="PANTHER" id="PTHR43649">
    <property type="entry name" value="ARABINOSE-BINDING PROTEIN-RELATED"/>
    <property type="match status" value="1"/>
</dbReference>
<protein>
    <submittedName>
        <fullName evidence="2">Multiple sugar transport system substrate-binding protein</fullName>
    </submittedName>
</protein>
<dbReference type="AlphaFoldDB" id="A0A2S6IU86"/>
<dbReference type="InterPro" id="IPR050490">
    <property type="entry name" value="Bact_solute-bd_prot1"/>
</dbReference>
<accession>A0A2S6IU86</accession>
<dbReference type="SUPFAM" id="SSF53850">
    <property type="entry name" value="Periplasmic binding protein-like II"/>
    <property type="match status" value="1"/>
</dbReference>